<dbReference type="GO" id="GO:0046654">
    <property type="term" value="P:tetrahydrofolate biosynthetic process"/>
    <property type="evidence" value="ECO:0007669"/>
    <property type="project" value="UniProtKB-UniPathway"/>
</dbReference>
<evidence type="ECO:0000256" key="4">
    <source>
        <dbReference type="ARBA" id="ARBA00022563"/>
    </source>
</evidence>
<keyword evidence="12" id="KW-1185">Reference proteome</keyword>
<keyword evidence="6 8" id="KW-0560">Oxidoreductase</keyword>
<dbReference type="Gene3D" id="3.40.430.10">
    <property type="entry name" value="Dihydrofolate Reductase, subunit A"/>
    <property type="match status" value="1"/>
</dbReference>
<dbReference type="Proteomes" id="UP000544872">
    <property type="component" value="Unassembled WGS sequence"/>
</dbReference>
<dbReference type="PIRSF" id="PIRSF000194">
    <property type="entry name" value="DHFR"/>
    <property type="match status" value="1"/>
</dbReference>
<gene>
    <name evidence="11" type="ORF">FHS48_003046</name>
</gene>
<dbReference type="PROSITE" id="PS00075">
    <property type="entry name" value="DHFR_1"/>
    <property type="match status" value="1"/>
</dbReference>
<dbReference type="SUPFAM" id="SSF53597">
    <property type="entry name" value="Dihydrofolate reductase-like"/>
    <property type="match status" value="1"/>
</dbReference>
<dbReference type="CDD" id="cd00209">
    <property type="entry name" value="DHFR"/>
    <property type="match status" value="1"/>
</dbReference>
<reference evidence="11 12" key="1">
    <citation type="submission" date="2020-08" db="EMBL/GenBank/DDBJ databases">
        <title>Genomic Encyclopedia of Type Strains, Phase IV (KMG-IV): sequencing the most valuable type-strain genomes for metagenomic binning, comparative biology and taxonomic classification.</title>
        <authorList>
            <person name="Goeker M."/>
        </authorList>
    </citation>
    <scope>NUCLEOTIDE SEQUENCE [LARGE SCALE GENOMIC DNA]</scope>
    <source>
        <strain evidence="11 12">DSM 11590</strain>
    </source>
</reference>
<protein>
    <recommendedName>
        <fullName evidence="3 8">Dihydrofolate reductase</fullName>
        <ecNumber evidence="3 8">1.5.1.3</ecNumber>
    </recommendedName>
</protein>
<dbReference type="InterPro" id="IPR001796">
    <property type="entry name" value="DHFR_dom"/>
</dbReference>
<evidence type="ECO:0000256" key="5">
    <source>
        <dbReference type="ARBA" id="ARBA00022857"/>
    </source>
</evidence>
<sequence length="170" mass="18390">MPPQTLSPQALSLVVAVARNGVIGSNNALPWHLPDDLRYFKRVTLGKPVIMGRKTFVSIGRPLPGRHNIVLTRDTGWTADGVEVAHDFAAALTAAAAHGPEAMVIGGADLFALGLPLARRLYLTEVFMDPDGDVRFPAFNRAEWTETARTAGETDANGVHTHDFVVLERL</sequence>
<dbReference type="RefSeq" id="WP_184264530.1">
    <property type="nucleotide sequence ID" value="NZ_JACIIX010000012.1"/>
</dbReference>
<dbReference type="GO" id="GO:0070401">
    <property type="term" value="F:NADP+ binding"/>
    <property type="evidence" value="ECO:0007669"/>
    <property type="project" value="UniProtKB-ARBA"/>
</dbReference>
<comment type="pathway">
    <text evidence="1 8">Cofactor biosynthesis; tetrahydrofolate biosynthesis; 5,6,7,8-tetrahydrofolate from 7,8-dihydrofolate: step 1/1.</text>
</comment>
<name>A0A7X0DN39_NOVIT</name>
<keyword evidence="5 8" id="KW-0521">NADP</keyword>
<dbReference type="PROSITE" id="PS51330">
    <property type="entry name" value="DHFR_2"/>
    <property type="match status" value="1"/>
</dbReference>
<comment type="caution">
    <text evidence="11">The sequence shown here is derived from an EMBL/GenBank/DDBJ whole genome shotgun (WGS) entry which is preliminary data.</text>
</comment>
<evidence type="ECO:0000256" key="9">
    <source>
        <dbReference type="RuleBase" id="RU004474"/>
    </source>
</evidence>
<organism evidence="11 12">
    <name type="scientific">Novispirillum itersonii</name>
    <name type="common">Aquaspirillum itersonii</name>
    <dbReference type="NCBI Taxonomy" id="189"/>
    <lineage>
        <taxon>Bacteria</taxon>
        <taxon>Pseudomonadati</taxon>
        <taxon>Pseudomonadota</taxon>
        <taxon>Alphaproteobacteria</taxon>
        <taxon>Rhodospirillales</taxon>
        <taxon>Novispirillaceae</taxon>
        <taxon>Novispirillum</taxon>
    </lineage>
</organism>
<evidence type="ECO:0000256" key="2">
    <source>
        <dbReference type="ARBA" id="ARBA00009539"/>
    </source>
</evidence>
<evidence type="ECO:0000313" key="12">
    <source>
        <dbReference type="Proteomes" id="UP000544872"/>
    </source>
</evidence>
<dbReference type="AlphaFoldDB" id="A0A7X0DN39"/>
<dbReference type="Pfam" id="PF00186">
    <property type="entry name" value="DHFR_1"/>
    <property type="match status" value="1"/>
</dbReference>
<dbReference type="GO" id="GO:0004146">
    <property type="term" value="F:dihydrofolate reductase activity"/>
    <property type="evidence" value="ECO:0007669"/>
    <property type="project" value="UniProtKB-EC"/>
</dbReference>
<dbReference type="EMBL" id="JACIIX010000012">
    <property type="protein sequence ID" value="MBB6211605.1"/>
    <property type="molecule type" value="Genomic_DNA"/>
</dbReference>
<evidence type="ECO:0000313" key="11">
    <source>
        <dbReference type="EMBL" id="MBB6211605.1"/>
    </source>
</evidence>
<dbReference type="PANTHER" id="PTHR48069:SF3">
    <property type="entry name" value="DIHYDROFOLATE REDUCTASE"/>
    <property type="match status" value="1"/>
</dbReference>
<dbReference type="InterPro" id="IPR024072">
    <property type="entry name" value="DHFR-like_dom_sf"/>
</dbReference>
<evidence type="ECO:0000256" key="7">
    <source>
        <dbReference type="ARBA" id="ARBA00025067"/>
    </source>
</evidence>
<dbReference type="GO" id="GO:0046655">
    <property type="term" value="P:folic acid metabolic process"/>
    <property type="evidence" value="ECO:0007669"/>
    <property type="project" value="TreeGrafter"/>
</dbReference>
<keyword evidence="4 8" id="KW-0554">One-carbon metabolism</keyword>
<dbReference type="PRINTS" id="PR00070">
    <property type="entry name" value="DHFR"/>
</dbReference>
<dbReference type="InterPro" id="IPR012259">
    <property type="entry name" value="DHFR"/>
</dbReference>
<dbReference type="GO" id="GO:0005829">
    <property type="term" value="C:cytosol"/>
    <property type="evidence" value="ECO:0007669"/>
    <property type="project" value="TreeGrafter"/>
</dbReference>
<accession>A0A7X0DN39</accession>
<evidence type="ECO:0000256" key="1">
    <source>
        <dbReference type="ARBA" id="ARBA00004903"/>
    </source>
</evidence>
<dbReference type="UniPathway" id="UPA00077">
    <property type="reaction ID" value="UER00158"/>
</dbReference>
<dbReference type="FunFam" id="3.40.430.10:FF:000001">
    <property type="entry name" value="Dihydrofolate reductase"/>
    <property type="match status" value="1"/>
</dbReference>
<dbReference type="InterPro" id="IPR017925">
    <property type="entry name" value="DHFR_CS"/>
</dbReference>
<proteinExistence type="inferred from homology"/>
<feature type="domain" description="DHFR" evidence="10">
    <location>
        <begin position="10"/>
        <end position="169"/>
    </location>
</feature>
<evidence type="ECO:0000256" key="8">
    <source>
        <dbReference type="PIRNR" id="PIRNR000194"/>
    </source>
</evidence>
<comment type="similarity">
    <text evidence="2 8 9">Belongs to the dihydrofolate reductase family.</text>
</comment>
<dbReference type="PANTHER" id="PTHR48069">
    <property type="entry name" value="DIHYDROFOLATE REDUCTASE"/>
    <property type="match status" value="1"/>
</dbReference>
<evidence type="ECO:0000256" key="6">
    <source>
        <dbReference type="ARBA" id="ARBA00023002"/>
    </source>
</evidence>
<comment type="function">
    <text evidence="7 8">Key enzyme in folate metabolism. Catalyzes an essential reaction for de novo glycine and purine synthesis, and for DNA precursor synthesis.</text>
</comment>
<evidence type="ECO:0000256" key="3">
    <source>
        <dbReference type="ARBA" id="ARBA00012856"/>
    </source>
</evidence>
<dbReference type="GO" id="GO:0046452">
    <property type="term" value="P:dihydrofolate metabolic process"/>
    <property type="evidence" value="ECO:0007669"/>
    <property type="project" value="TreeGrafter"/>
</dbReference>
<dbReference type="GO" id="GO:0006730">
    <property type="term" value="P:one-carbon metabolic process"/>
    <property type="evidence" value="ECO:0007669"/>
    <property type="project" value="UniProtKB-KW"/>
</dbReference>
<dbReference type="EC" id="1.5.1.3" evidence="3 8"/>
<evidence type="ECO:0000259" key="10">
    <source>
        <dbReference type="PROSITE" id="PS51330"/>
    </source>
</evidence>
<comment type="catalytic activity">
    <reaction evidence="8">
        <text>(6S)-5,6,7,8-tetrahydrofolate + NADP(+) = 7,8-dihydrofolate + NADPH + H(+)</text>
        <dbReference type="Rhea" id="RHEA:15009"/>
        <dbReference type="ChEBI" id="CHEBI:15378"/>
        <dbReference type="ChEBI" id="CHEBI:57451"/>
        <dbReference type="ChEBI" id="CHEBI:57453"/>
        <dbReference type="ChEBI" id="CHEBI:57783"/>
        <dbReference type="ChEBI" id="CHEBI:58349"/>
        <dbReference type="EC" id="1.5.1.3"/>
    </reaction>
</comment>